<proteinExistence type="predicted"/>
<dbReference type="Proteomes" id="UP000184108">
    <property type="component" value="Unassembled WGS sequence"/>
</dbReference>
<keyword evidence="1" id="KW-1133">Transmembrane helix</keyword>
<dbReference type="EMBL" id="FQVE01000005">
    <property type="protein sequence ID" value="SHG37153.1"/>
    <property type="molecule type" value="Genomic_DNA"/>
</dbReference>
<evidence type="ECO:0000313" key="3">
    <source>
        <dbReference type="Proteomes" id="UP000184108"/>
    </source>
</evidence>
<reference evidence="3" key="1">
    <citation type="submission" date="2016-11" db="EMBL/GenBank/DDBJ databases">
        <authorList>
            <person name="Varghese N."/>
            <person name="Submissions S."/>
        </authorList>
    </citation>
    <scope>NUCLEOTIDE SEQUENCE [LARGE SCALE GENOMIC DNA]</scope>
    <source>
        <strain evidence="3">YR203</strain>
    </source>
</reference>
<accession>A0A1M5JAV0</accession>
<gene>
    <name evidence="2" type="ORF">SAMN02787073_4123</name>
</gene>
<keyword evidence="1" id="KW-0472">Membrane</keyword>
<sequence>MNPLLKTIGLYDKSNLEINTQRSELVQNLLKITYGTNRSFISLVKDSTIPTRFEYRGIIDENSFTIKKRRHFLDLNIYYPVIKGSMFDKNNITKASVEYIPSFLQMFTFILLLCFFLLAITVNIKNGGQDLAFLVVSSLMTGAQYFNVRRGIIREKQDFEKEMKDITQKYAPTMH</sequence>
<feature type="transmembrane region" description="Helical" evidence="1">
    <location>
        <begin position="131"/>
        <end position="148"/>
    </location>
</feature>
<name>A0A1M5JAV0_9FLAO</name>
<dbReference type="RefSeq" id="WP_073175129.1">
    <property type="nucleotide sequence ID" value="NZ_FQVE01000005.1"/>
</dbReference>
<keyword evidence="1" id="KW-0812">Transmembrane</keyword>
<protein>
    <submittedName>
        <fullName evidence="2">Uncharacterized protein</fullName>
    </submittedName>
</protein>
<dbReference type="AlphaFoldDB" id="A0A1M5JAV0"/>
<feature type="transmembrane region" description="Helical" evidence="1">
    <location>
        <begin position="99"/>
        <end position="119"/>
    </location>
</feature>
<organism evidence="2 3">
    <name type="scientific">Chryseobacterium vrystaatense</name>
    <dbReference type="NCBI Taxonomy" id="307480"/>
    <lineage>
        <taxon>Bacteria</taxon>
        <taxon>Pseudomonadati</taxon>
        <taxon>Bacteroidota</taxon>
        <taxon>Flavobacteriia</taxon>
        <taxon>Flavobacteriales</taxon>
        <taxon>Weeksellaceae</taxon>
        <taxon>Chryseobacterium group</taxon>
        <taxon>Chryseobacterium</taxon>
    </lineage>
</organism>
<evidence type="ECO:0000313" key="2">
    <source>
        <dbReference type="EMBL" id="SHG37153.1"/>
    </source>
</evidence>
<evidence type="ECO:0000256" key="1">
    <source>
        <dbReference type="SAM" id="Phobius"/>
    </source>
</evidence>